<keyword evidence="3" id="KW-1185">Reference proteome</keyword>
<accession>A0A1L9UJA9</accession>
<dbReference type="AlphaFoldDB" id="A0A1L9UJA9"/>
<sequence>MIVRSAKVTRPTALNKAKGWPPPTRKASQCGQHSSECGVVLLQAPYLQRSVCILGAVCRFKQAVLNFMVLTSKRAPPELVVYVDDDESCPQCW</sequence>
<dbReference type="Proteomes" id="UP000184499">
    <property type="component" value="Unassembled WGS sequence"/>
</dbReference>
<dbReference type="EMBL" id="KV878684">
    <property type="protein sequence ID" value="OJJ71722.1"/>
    <property type="molecule type" value="Genomic_DNA"/>
</dbReference>
<evidence type="ECO:0000313" key="3">
    <source>
        <dbReference type="Proteomes" id="UP000184499"/>
    </source>
</evidence>
<dbReference type="RefSeq" id="XP_067478970.1">
    <property type="nucleotide sequence ID" value="XM_067624923.1"/>
</dbReference>
<proteinExistence type="predicted"/>
<gene>
    <name evidence="2" type="ORF">ASPBRDRAFT_43112</name>
</gene>
<organism evidence="2 3">
    <name type="scientific">Aspergillus brasiliensis (strain CBS 101740 / IMI 381727 / IBT 21946)</name>
    <dbReference type="NCBI Taxonomy" id="767769"/>
    <lineage>
        <taxon>Eukaryota</taxon>
        <taxon>Fungi</taxon>
        <taxon>Dikarya</taxon>
        <taxon>Ascomycota</taxon>
        <taxon>Pezizomycotina</taxon>
        <taxon>Eurotiomycetes</taxon>
        <taxon>Eurotiomycetidae</taxon>
        <taxon>Eurotiales</taxon>
        <taxon>Aspergillaceae</taxon>
        <taxon>Aspergillus</taxon>
        <taxon>Aspergillus subgen. Circumdati</taxon>
    </lineage>
</organism>
<reference evidence="3" key="1">
    <citation type="journal article" date="2017" name="Genome Biol.">
        <title>Comparative genomics reveals high biological diversity and specific adaptations in the industrially and medically important fungal genus Aspergillus.</title>
        <authorList>
            <person name="de Vries R.P."/>
            <person name="Riley R."/>
            <person name="Wiebenga A."/>
            <person name="Aguilar-Osorio G."/>
            <person name="Amillis S."/>
            <person name="Uchima C.A."/>
            <person name="Anderluh G."/>
            <person name="Asadollahi M."/>
            <person name="Askin M."/>
            <person name="Barry K."/>
            <person name="Battaglia E."/>
            <person name="Bayram O."/>
            <person name="Benocci T."/>
            <person name="Braus-Stromeyer S.A."/>
            <person name="Caldana C."/>
            <person name="Canovas D."/>
            <person name="Cerqueira G.C."/>
            <person name="Chen F."/>
            <person name="Chen W."/>
            <person name="Choi C."/>
            <person name="Clum A."/>
            <person name="Dos Santos R.A."/>
            <person name="Damasio A.R."/>
            <person name="Diallinas G."/>
            <person name="Emri T."/>
            <person name="Fekete E."/>
            <person name="Flipphi M."/>
            <person name="Freyberg S."/>
            <person name="Gallo A."/>
            <person name="Gournas C."/>
            <person name="Habgood R."/>
            <person name="Hainaut M."/>
            <person name="Harispe M.L."/>
            <person name="Henrissat B."/>
            <person name="Hilden K.S."/>
            <person name="Hope R."/>
            <person name="Hossain A."/>
            <person name="Karabika E."/>
            <person name="Karaffa L."/>
            <person name="Karanyi Z."/>
            <person name="Krasevec N."/>
            <person name="Kuo A."/>
            <person name="Kusch H."/>
            <person name="LaButti K."/>
            <person name="Lagendijk E.L."/>
            <person name="Lapidus A."/>
            <person name="Levasseur A."/>
            <person name="Lindquist E."/>
            <person name="Lipzen A."/>
            <person name="Logrieco A.F."/>
            <person name="MacCabe A."/>
            <person name="Maekelae M.R."/>
            <person name="Malavazi I."/>
            <person name="Melin P."/>
            <person name="Meyer V."/>
            <person name="Mielnichuk N."/>
            <person name="Miskei M."/>
            <person name="Molnar A.P."/>
            <person name="Mule G."/>
            <person name="Ngan C.Y."/>
            <person name="Orejas M."/>
            <person name="Orosz E."/>
            <person name="Ouedraogo J.P."/>
            <person name="Overkamp K.M."/>
            <person name="Park H.-S."/>
            <person name="Perrone G."/>
            <person name="Piumi F."/>
            <person name="Punt P.J."/>
            <person name="Ram A.F."/>
            <person name="Ramon A."/>
            <person name="Rauscher S."/>
            <person name="Record E."/>
            <person name="Riano-Pachon D.M."/>
            <person name="Robert V."/>
            <person name="Roehrig J."/>
            <person name="Ruller R."/>
            <person name="Salamov A."/>
            <person name="Salih N.S."/>
            <person name="Samson R.A."/>
            <person name="Sandor E."/>
            <person name="Sanguinetti M."/>
            <person name="Schuetze T."/>
            <person name="Sepcic K."/>
            <person name="Shelest E."/>
            <person name="Sherlock G."/>
            <person name="Sophianopoulou V."/>
            <person name="Squina F.M."/>
            <person name="Sun H."/>
            <person name="Susca A."/>
            <person name="Todd R.B."/>
            <person name="Tsang A."/>
            <person name="Unkles S.E."/>
            <person name="van de Wiele N."/>
            <person name="van Rossen-Uffink D."/>
            <person name="Oliveira J.V."/>
            <person name="Vesth T.C."/>
            <person name="Visser J."/>
            <person name="Yu J.-H."/>
            <person name="Zhou M."/>
            <person name="Andersen M.R."/>
            <person name="Archer D.B."/>
            <person name="Baker S.E."/>
            <person name="Benoit I."/>
            <person name="Brakhage A.A."/>
            <person name="Braus G.H."/>
            <person name="Fischer R."/>
            <person name="Frisvad J.C."/>
            <person name="Goldman G.H."/>
            <person name="Houbraken J."/>
            <person name="Oakley B."/>
            <person name="Pocsi I."/>
            <person name="Scazzocchio C."/>
            <person name="Seiboth B."/>
            <person name="vanKuyk P.A."/>
            <person name="Wortman J."/>
            <person name="Dyer P.S."/>
            <person name="Grigoriev I.V."/>
        </authorList>
    </citation>
    <scope>NUCLEOTIDE SEQUENCE [LARGE SCALE GENOMIC DNA]</scope>
    <source>
        <strain evidence="3">CBS 101740 / IMI 381727 / IBT 21946</strain>
    </source>
</reference>
<dbReference type="VEuPathDB" id="FungiDB:ASPBRDRAFT_43112"/>
<evidence type="ECO:0000256" key="1">
    <source>
        <dbReference type="SAM" id="MobiDB-lite"/>
    </source>
</evidence>
<dbReference type="GeneID" id="93577411"/>
<feature type="region of interest" description="Disordered" evidence="1">
    <location>
        <begin position="1"/>
        <end position="31"/>
    </location>
</feature>
<name>A0A1L9UJA9_ASPBC</name>
<protein>
    <submittedName>
        <fullName evidence="2">Uncharacterized protein</fullName>
    </submittedName>
</protein>
<evidence type="ECO:0000313" key="2">
    <source>
        <dbReference type="EMBL" id="OJJ71722.1"/>
    </source>
</evidence>